<dbReference type="PANTHER" id="PTHR30250">
    <property type="entry name" value="PST FAMILY PREDICTED COLANIC ACID TRANSPORTER"/>
    <property type="match status" value="1"/>
</dbReference>
<feature type="transmembrane region" description="Helical" evidence="6">
    <location>
        <begin position="80"/>
        <end position="100"/>
    </location>
</feature>
<evidence type="ECO:0000256" key="3">
    <source>
        <dbReference type="ARBA" id="ARBA00022692"/>
    </source>
</evidence>
<accession>A0A5Q2V6P2</accession>
<evidence type="ECO:0000256" key="5">
    <source>
        <dbReference type="ARBA" id="ARBA00023136"/>
    </source>
</evidence>
<evidence type="ECO:0000256" key="6">
    <source>
        <dbReference type="SAM" id="Phobius"/>
    </source>
</evidence>
<dbReference type="InterPro" id="IPR002797">
    <property type="entry name" value="Polysacc_synth"/>
</dbReference>
<evidence type="ECO:0000256" key="1">
    <source>
        <dbReference type="ARBA" id="ARBA00004651"/>
    </source>
</evidence>
<dbReference type="CDD" id="cd13128">
    <property type="entry name" value="MATE_Wzx_like"/>
    <property type="match status" value="1"/>
</dbReference>
<dbReference type="Pfam" id="PF01943">
    <property type="entry name" value="Polysacc_synt"/>
    <property type="match status" value="1"/>
</dbReference>
<feature type="transmembrane region" description="Helical" evidence="6">
    <location>
        <begin position="41"/>
        <end position="59"/>
    </location>
</feature>
<reference evidence="7 8" key="1">
    <citation type="submission" date="2019-11" db="EMBL/GenBank/DDBJ databases">
        <title>The Phosphoenolpyruvate Phosphotransferase System Regulates Serratia proteamaculans 336X Biofilm Formation and Wheat Roots colonization.</title>
        <authorList>
            <person name="Liu F."/>
        </authorList>
    </citation>
    <scope>NUCLEOTIDE SEQUENCE [LARGE SCALE GENOMIC DNA]</scope>
    <source>
        <strain evidence="7 8">336X</strain>
    </source>
</reference>
<feature type="transmembrane region" description="Helical" evidence="6">
    <location>
        <begin position="318"/>
        <end position="343"/>
    </location>
</feature>
<evidence type="ECO:0000313" key="8">
    <source>
        <dbReference type="Proteomes" id="UP000381260"/>
    </source>
</evidence>
<keyword evidence="2" id="KW-1003">Cell membrane</keyword>
<name>A0A5Q2V6P2_SERPR</name>
<evidence type="ECO:0000256" key="4">
    <source>
        <dbReference type="ARBA" id="ARBA00022989"/>
    </source>
</evidence>
<dbReference type="AlphaFoldDB" id="A0A5Q2V6P2"/>
<keyword evidence="3 6" id="KW-0812">Transmembrane</keyword>
<proteinExistence type="predicted"/>
<dbReference type="RefSeq" id="WP_153857399.1">
    <property type="nucleotide sequence ID" value="NZ_CP045913.1"/>
</dbReference>
<gene>
    <name evidence="7" type="ORF">GHV41_02265</name>
</gene>
<feature type="transmembrane region" description="Helical" evidence="6">
    <location>
        <begin position="375"/>
        <end position="396"/>
    </location>
</feature>
<comment type="subcellular location">
    <subcellularLocation>
        <location evidence="1">Cell membrane</location>
        <topology evidence="1">Multi-pass membrane protein</topology>
    </subcellularLocation>
</comment>
<dbReference type="EMBL" id="CP045913">
    <property type="protein sequence ID" value="QGH59740.1"/>
    <property type="molecule type" value="Genomic_DNA"/>
</dbReference>
<dbReference type="GO" id="GO:0005886">
    <property type="term" value="C:plasma membrane"/>
    <property type="evidence" value="ECO:0007669"/>
    <property type="project" value="UniProtKB-SubCell"/>
</dbReference>
<feature type="transmembrane region" description="Helical" evidence="6">
    <location>
        <begin position="161"/>
        <end position="182"/>
    </location>
</feature>
<organism evidence="7 8">
    <name type="scientific">Serratia proteamaculans</name>
    <dbReference type="NCBI Taxonomy" id="28151"/>
    <lineage>
        <taxon>Bacteria</taxon>
        <taxon>Pseudomonadati</taxon>
        <taxon>Pseudomonadota</taxon>
        <taxon>Gammaproteobacteria</taxon>
        <taxon>Enterobacterales</taxon>
        <taxon>Yersiniaceae</taxon>
        <taxon>Serratia</taxon>
    </lineage>
</organism>
<keyword evidence="5 6" id="KW-0472">Membrane</keyword>
<dbReference type="PANTHER" id="PTHR30250:SF11">
    <property type="entry name" value="O-ANTIGEN TRANSPORTER-RELATED"/>
    <property type="match status" value="1"/>
</dbReference>
<dbReference type="Proteomes" id="UP000381260">
    <property type="component" value="Chromosome"/>
</dbReference>
<feature type="transmembrane region" description="Helical" evidence="6">
    <location>
        <begin position="283"/>
        <end position="306"/>
    </location>
</feature>
<feature type="transmembrane region" description="Helical" evidence="6">
    <location>
        <begin position="350"/>
        <end position="369"/>
    </location>
</feature>
<protein>
    <submittedName>
        <fullName evidence="7">Oligosaccharide flippase family protein</fullName>
    </submittedName>
</protein>
<feature type="transmembrane region" description="Helical" evidence="6">
    <location>
        <begin position="106"/>
        <end position="126"/>
    </location>
</feature>
<evidence type="ECO:0000256" key="2">
    <source>
        <dbReference type="ARBA" id="ARBA00022475"/>
    </source>
</evidence>
<feature type="transmembrane region" description="Helical" evidence="6">
    <location>
        <begin position="16"/>
        <end position="35"/>
    </location>
</feature>
<dbReference type="InterPro" id="IPR050833">
    <property type="entry name" value="Poly_Biosynth_Transport"/>
</dbReference>
<keyword evidence="4 6" id="KW-1133">Transmembrane helix</keyword>
<feature type="transmembrane region" description="Helical" evidence="6">
    <location>
        <begin position="206"/>
        <end position="224"/>
    </location>
</feature>
<sequence>MSNLVKNIFYLVTEKFATTFILLLSNVIVIRYLGVEDFGKLAIFQLYYLLAVTVSEFGIRRVYSSLKSPSREALIFNQAFNIKLASSLFFFIVAFLYLYISNYDIKFYALLLAFVASPFEIFTYHFEANLKNATLVKIRVTVSLLMALLRILLCFTGENNLIYIMLTYAFSNLIINLLCVFATRKHKMKITRVRSRLYRSVIRKHLFSRSLFFWISVVIVQLNMRTDQFMLSLLAGTASVGIYAGAYKLVEQLLTIPSLLAGVFLPYISKSQSLDKEKYLENLYLYGLLASIPISLLLAFSAPWLIPFLLGKEFSASVPVFAVLMLSLPVLVIVNLSGLYYSIFKLERFAIIRNAFGLLLSICLNYLFIKNYGATGAAVSVIISYSCVAFIIEWVTPQTRKNANIKLKVLIDLLKLNTYQELIVNVKAKLFKK</sequence>
<evidence type="ECO:0000313" key="7">
    <source>
        <dbReference type="EMBL" id="QGH59740.1"/>
    </source>
</evidence>